<dbReference type="EMBL" id="CAJNDS010000802">
    <property type="protein sequence ID" value="CAE7235139.1"/>
    <property type="molecule type" value="Genomic_DNA"/>
</dbReference>
<evidence type="ECO:0000313" key="1">
    <source>
        <dbReference type="EMBL" id="CAE7235139.1"/>
    </source>
</evidence>
<sequence>MKQTAPIIGGMNALRLPAFQNLGPLNVIWTPCGSFHHQQLKAWKSGQLESAKTQTFLSTQKDVDQIYQGWKEQLGYTNVSSAQTPSSFIGPGRPPWTSPAAVTRTASTCRRPTSRSRKLDDILVELDTLLWQCLGPWARDPTIKCHYSRANLGNSHPDTLKRIFALPELLERCGRLTEPSWLFGALGPLKQAELLFREELELCRGIYGATKETLNWVGNLTKFLKELQLTQDGAAEDCALRGVCRTTAEPPSGRRGAAAMMRSLFSFRAAETEELRAHS</sequence>
<accession>A0A812L487</accession>
<organism evidence="1 2">
    <name type="scientific">Symbiodinium natans</name>
    <dbReference type="NCBI Taxonomy" id="878477"/>
    <lineage>
        <taxon>Eukaryota</taxon>
        <taxon>Sar</taxon>
        <taxon>Alveolata</taxon>
        <taxon>Dinophyceae</taxon>
        <taxon>Suessiales</taxon>
        <taxon>Symbiodiniaceae</taxon>
        <taxon>Symbiodinium</taxon>
    </lineage>
</organism>
<comment type="caution">
    <text evidence="1">The sequence shown here is derived from an EMBL/GenBank/DDBJ whole genome shotgun (WGS) entry which is preliminary data.</text>
</comment>
<evidence type="ECO:0000313" key="2">
    <source>
        <dbReference type="Proteomes" id="UP000604046"/>
    </source>
</evidence>
<gene>
    <name evidence="1" type="primary">rbcL</name>
    <name evidence="1" type="ORF">SNAT2548_LOCUS10017</name>
</gene>
<reference evidence="1" key="1">
    <citation type="submission" date="2021-02" db="EMBL/GenBank/DDBJ databases">
        <authorList>
            <person name="Dougan E. K."/>
            <person name="Rhodes N."/>
            <person name="Thang M."/>
            <person name="Chan C."/>
        </authorList>
    </citation>
    <scope>NUCLEOTIDE SEQUENCE</scope>
</reference>
<name>A0A812L487_9DINO</name>
<keyword evidence="2" id="KW-1185">Reference proteome</keyword>
<protein>
    <submittedName>
        <fullName evidence="1">RbcL protein</fullName>
    </submittedName>
</protein>
<dbReference type="AlphaFoldDB" id="A0A812L487"/>
<dbReference type="Proteomes" id="UP000604046">
    <property type="component" value="Unassembled WGS sequence"/>
</dbReference>
<proteinExistence type="predicted"/>